<evidence type="ECO:0000313" key="2">
    <source>
        <dbReference type="EMBL" id="GAI83240.1"/>
    </source>
</evidence>
<dbReference type="PROSITE" id="PS51480">
    <property type="entry name" value="DHAL"/>
    <property type="match status" value="1"/>
</dbReference>
<proteinExistence type="predicted"/>
<gene>
    <name evidence="2" type="ORF">S12H4_24964</name>
</gene>
<feature type="domain" description="DhaL" evidence="1">
    <location>
        <begin position="1"/>
        <end position="44"/>
    </location>
</feature>
<dbReference type="GO" id="GO:0006071">
    <property type="term" value="P:glycerol metabolic process"/>
    <property type="evidence" value="ECO:0007669"/>
    <property type="project" value="InterPro"/>
</dbReference>
<dbReference type="InterPro" id="IPR004007">
    <property type="entry name" value="DhaL_dom"/>
</dbReference>
<dbReference type="SUPFAM" id="SSF101473">
    <property type="entry name" value="DhaL-like"/>
    <property type="match status" value="1"/>
</dbReference>
<dbReference type="InterPro" id="IPR036117">
    <property type="entry name" value="DhaL_dom_sf"/>
</dbReference>
<protein>
    <recommendedName>
        <fullName evidence="1">DhaL domain-containing protein</fullName>
    </recommendedName>
</protein>
<dbReference type="AlphaFoldDB" id="X1T6P2"/>
<dbReference type="EMBL" id="BARW01013752">
    <property type="protein sequence ID" value="GAI83240.1"/>
    <property type="molecule type" value="Genomic_DNA"/>
</dbReference>
<evidence type="ECO:0000259" key="1">
    <source>
        <dbReference type="PROSITE" id="PS51480"/>
    </source>
</evidence>
<sequence>EKGMKATISMISKHGRASWHREKTVGVQDAGATAMYYLIESFVRHLISRIEIST</sequence>
<accession>X1T6P2</accession>
<dbReference type="Pfam" id="PF02734">
    <property type="entry name" value="Dak2"/>
    <property type="match status" value="1"/>
</dbReference>
<dbReference type="Gene3D" id="1.25.40.340">
    <property type="match status" value="1"/>
</dbReference>
<dbReference type="GO" id="GO:0004371">
    <property type="term" value="F:glycerone kinase activity"/>
    <property type="evidence" value="ECO:0007669"/>
    <property type="project" value="InterPro"/>
</dbReference>
<reference evidence="2" key="1">
    <citation type="journal article" date="2014" name="Front. Microbiol.">
        <title>High frequency of phylogenetically diverse reductive dehalogenase-homologous genes in deep subseafloor sedimentary metagenomes.</title>
        <authorList>
            <person name="Kawai M."/>
            <person name="Futagami T."/>
            <person name="Toyoda A."/>
            <person name="Takaki Y."/>
            <person name="Nishi S."/>
            <person name="Hori S."/>
            <person name="Arai W."/>
            <person name="Tsubouchi T."/>
            <person name="Morono Y."/>
            <person name="Uchiyama I."/>
            <person name="Ito T."/>
            <person name="Fujiyama A."/>
            <person name="Inagaki F."/>
            <person name="Takami H."/>
        </authorList>
    </citation>
    <scope>NUCLEOTIDE SEQUENCE</scope>
    <source>
        <strain evidence="2">Expedition CK06-06</strain>
    </source>
</reference>
<comment type="caution">
    <text evidence="2">The sequence shown here is derived from an EMBL/GenBank/DDBJ whole genome shotgun (WGS) entry which is preliminary data.</text>
</comment>
<feature type="non-terminal residue" evidence="2">
    <location>
        <position position="1"/>
    </location>
</feature>
<organism evidence="2">
    <name type="scientific">marine sediment metagenome</name>
    <dbReference type="NCBI Taxonomy" id="412755"/>
    <lineage>
        <taxon>unclassified sequences</taxon>
        <taxon>metagenomes</taxon>
        <taxon>ecological metagenomes</taxon>
    </lineage>
</organism>
<name>X1T6P2_9ZZZZ</name>